<evidence type="ECO:0000256" key="2">
    <source>
        <dbReference type="ARBA" id="ARBA00003949"/>
    </source>
</evidence>
<dbReference type="AlphaFoldDB" id="A0A173T718"/>
<dbReference type="EC" id="3.5.4.5" evidence="4 14"/>
<dbReference type="NCBIfam" id="NF004064">
    <property type="entry name" value="PRK05578.1"/>
    <property type="match status" value="1"/>
</dbReference>
<feature type="active site" description="Proton donor" evidence="12">
    <location>
        <position position="57"/>
    </location>
</feature>
<evidence type="ECO:0000256" key="5">
    <source>
        <dbReference type="ARBA" id="ARBA00018266"/>
    </source>
</evidence>
<evidence type="ECO:0000256" key="8">
    <source>
        <dbReference type="ARBA" id="ARBA00022833"/>
    </source>
</evidence>
<evidence type="ECO:0000256" key="1">
    <source>
        <dbReference type="ARBA" id="ARBA00001947"/>
    </source>
</evidence>
<dbReference type="GO" id="GO:0072527">
    <property type="term" value="P:pyrimidine-containing compound metabolic process"/>
    <property type="evidence" value="ECO:0007669"/>
    <property type="project" value="UniProtKB-ARBA"/>
</dbReference>
<dbReference type="GO" id="GO:0004126">
    <property type="term" value="F:cytidine deaminase activity"/>
    <property type="evidence" value="ECO:0007669"/>
    <property type="project" value="UniProtKB-UniRule"/>
</dbReference>
<keyword evidence="7 14" id="KW-0378">Hydrolase</keyword>
<evidence type="ECO:0000256" key="11">
    <source>
        <dbReference type="ARBA" id="ARBA00049558"/>
    </source>
</evidence>
<dbReference type="PANTHER" id="PTHR11644:SF2">
    <property type="entry name" value="CYTIDINE DEAMINASE"/>
    <property type="match status" value="1"/>
</dbReference>
<dbReference type="InterPro" id="IPR006262">
    <property type="entry name" value="Cyt_deam_tetra"/>
</dbReference>
<reference evidence="15 16" key="1">
    <citation type="journal article" date="2019" name="Nat. Med.">
        <title>A library of human gut bacterial isolates paired with longitudinal multiomics data enables mechanistic microbiome research.</title>
        <authorList>
            <person name="Poyet M."/>
            <person name="Groussin M."/>
            <person name="Gibbons S.M."/>
            <person name="Avila-Pacheco J."/>
            <person name="Jiang X."/>
            <person name="Kearney S.M."/>
            <person name="Perrotta A.R."/>
            <person name="Berdy B."/>
            <person name="Zhao S."/>
            <person name="Lieberman T.D."/>
            <person name="Swanson P.K."/>
            <person name="Smith M."/>
            <person name="Roesemann S."/>
            <person name="Alexander J.E."/>
            <person name="Rich S.A."/>
            <person name="Livny J."/>
            <person name="Vlamakis H."/>
            <person name="Clish C."/>
            <person name="Bullock K."/>
            <person name="Deik A."/>
            <person name="Scott J."/>
            <person name="Pierce K.A."/>
            <person name="Xavier R.J."/>
            <person name="Alm E.J."/>
        </authorList>
    </citation>
    <scope>NUCLEOTIDE SEQUENCE [LARGE SCALE GENOMIC DNA]</scope>
    <source>
        <strain evidence="15 16">BIOML-A198</strain>
    </source>
</reference>
<dbReference type="PROSITE" id="PS51747">
    <property type="entry name" value="CYT_DCMP_DEAMINASES_2"/>
    <property type="match status" value="1"/>
</dbReference>
<dbReference type="PROSITE" id="PS00903">
    <property type="entry name" value="CYT_DCMP_DEAMINASES_1"/>
    <property type="match status" value="1"/>
</dbReference>
<comment type="catalytic activity">
    <reaction evidence="11 14">
        <text>cytidine + H2O + H(+) = uridine + NH4(+)</text>
        <dbReference type="Rhea" id="RHEA:16069"/>
        <dbReference type="ChEBI" id="CHEBI:15377"/>
        <dbReference type="ChEBI" id="CHEBI:15378"/>
        <dbReference type="ChEBI" id="CHEBI:16704"/>
        <dbReference type="ChEBI" id="CHEBI:17562"/>
        <dbReference type="ChEBI" id="CHEBI:28938"/>
        <dbReference type="EC" id="3.5.4.5"/>
    </reaction>
</comment>
<dbReference type="Gene3D" id="3.40.140.10">
    <property type="entry name" value="Cytidine Deaminase, domain 2"/>
    <property type="match status" value="1"/>
</dbReference>
<comment type="cofactor">
    <cofactor evidence="1 13 14">
        <name>Zn(2+)</name>
        <dbReference type="ChEBI" id="CHEBI:29105"/>
    </cofactor>
</comment>
<dbReference type="GO" id="GO:0055086">
    <property type="term" value="P:nucleobase-containing small molecule metabolic process"/>
    <property type="evidence" value="ECO:0007669"/>
    <property type="project" value="UniProtKB-ARBA"/>
</dbReference>
<organism evidence="15 16">
    <name type="scientific">Turicibacter sanguinis</name>
    <dbReference type="NCBI Taxonomy" id="154288"/>
    <lineage>
        <taxon>Bacteria</taxon>
        <taxon>Bacillati</taxon>
        <taxon>Bacillota</taxon>
        <taxon>Erysipelotrichia</taxon>
        <taxon>Erysipelotrichales</taxon>
        <taxon>Turicibacteraceae</taxon>
        <taxon>Turicibacter</taxon>
    </lineage>
</organism>
<dbReference type="InterPro" id="IPR050202">
    <property type="entry name" value="Cyt/Deoxycyt_deaminase"/>
</dbReference>
<gene>
    <name evidence="15" type="primary">cdd</name>
    <name evidence="15" type="ORF">GMA92_02505</name>
</gene>
<dbReference type="CDD" id="cd01283">
    <property type="entry name" value="cytidine_deaminase"/>
    <property type="match status" value="1"/>
</dbReference>
<dbReference type="NCBIfam" id="TIGR01354">
    <property type="entry name" value="cyt_deam_tetra"/>
    <property type="match status" value="1"/>
</dbReference>
<evidence type="ECO:0000256" key="10">
    <source>
        <dbReference type="ARBA" id="ARBA00049252"/>
    </source>
</evidence>
<comment type="caution">
    <text evidence="15">The sequence shown here is derived from an EMBL/GenBank/DDBJ whole genome shotgun (WGS) entry which is preliminary data.</text>
</comment>
<dbReference type="FunFam" id="3.40.140.10:FF:000008">
    <property type="entry name" value="Cytidine deaminase"/>
    <property type="match status" value="1"/>
</dbReference>
<feature type="binding site" evidence="13">
    <location>
        <position position="93"/>
    </location>
    <ligand>
        <name>Zn(2+)</name>
        <dbReference type="ChEBI" id="CHEBI:29105"/>
        <note>catalytic</note>
    </ligand>
</feature>
<dbReference type="OrthoDB" id="9795347at2"/>
<name>A0A173T718_9FIRM</name>
<dbReference type="GO" id="GO:0005829">
    <property type="term" value="C:cytosol"/>
    <property type="evidence" value="ECO:0007669"/>
    <property type="project" value="TreeGrafter"/>
</dbReference>
<comment type="similarity">
    <text evidence="3 14">Belongs to the cytidine and deoxycytidylate deaminase family.</text>
</comment>
<sequence>MKEMYTDLIAAAKEAYQNAYVPYSKFPVGAALKLKDGSIINGANVENASFGLTNCAERSALFTAFTKGYRRDDIEAIAVVANTDRPISPCGACRQVISELMPQDAQVILLSNKDEIKIYTVSELLPYSFTSEDL</sequence>
<dbReference type="SUPFAM" id="SSF53927">
    <property type="entry name" value="Cytidine deaminase-like"/>
    <property type="match status" value="1"/>
</dbReference>
<evidence type="ECO:0000256" key="13">
    <source>
        <dbReference type="PIRSR" id="PIRSR606262-3"/>
    </source>
</evidence>
<proteinExistence type="inferred from homology"/>
<dbReference type="InterPro" id="IPR002125">
    <property type="entry name" value="CMP_dCMP_dom"/>
</dbReference>
<evidence type="ECO:0000256" key="12">
    <source>
        <dbReference type="PIRSR" id="PIRSR606262-1"/>
    </source>
</evidence>
<feature type="binding site" evidence="13">
    <location>
        <position position="90"/>
    </location>
    <ligand>
        <name>Zn(2+)</name>
        <dbReference type="ChEBI" id="CHEBI:29105"/>
        <note>catalytic</note>
    </ligand>
</feature>
<dbReference type="RefSeq" id="WP_006785335.1">
    <property type="nucleotide sequence ID" value="NZ_CABJBH010000001.1"/>
</dbReference>
<evidence type="ECO:0000256" key="7">
    <source>
        <dbReference type="ARBA" id="ARBA00022801"/>
    </source>
</evidence>
<dbReference type="Proteomes" id="UP000487649">
    <property type="component" value="Unassembled WGS sequence"/>
</dbReference>
<comment type="function">
    <text evidence="2 14">This enzyme scavenges exogenous and endogenous cytidine and 2'-deoxycytidine for UMP synthesis.</text>
</comment>
<dbReference type="GeneID" id="60059152"/>
<evidence type="ECO:0000256" key="6">
    <source>
        <dbReference type="ARBA" id="ARBA00022723"/>
    </source>
</evidence>
<dbReference type="InterPro" id="IPR016192">
    <property type="entry name" value="APOBEC/CMP_deaminase_Zn-bd"/>
</dbReference>
<evidence type="ECO:0000313" key="15">
    <source>
        <dbReference type="EMBL" id="MTK20311.1"/>
    </source>
</evidence>
<dbReference type="Pfam" id="PF00383">
    <property type="entry name" value="dCMP_cyt_deam_1"/>
    <property type="match status" value="1"/>
</dbReference>
<accession>A0A173T718</accession>
<evidence type="ECO:0000256" key="14">
    <source>
        <dbReference type="RuleBase" id="RU364006"/>
    </source>
</evidence>
<dbReference type="PANTHER" id="PTHR11644">
    <property type="entry name" value="CYTIDINE DEAMINASE"/>
    <property type="match status" value="1"/>
</dbReference>
<dbReference type="GO" id="GO:0042802">
    <property type="term" value="F:identical protein binding"/>
    <property type="evidence" value="ECO:0007669"/>
    <property type="project" value="UniProtKB-ARBA"/>
</dbReference>
<protein>
    <recommendedName>
        <fullName evidence="5 14">Cytidine deaminase</fullName>
        <ecNumber evidence="4 14">3.5.4.5</ecNumber>
    </recommendedName>
    <alternativeName>
        <fullName evidence="9 14">Cytidine aminohydrolase</fullName>
    </alternativeName>
</protein>
<evidence type="ECO:0000256" key="9">
    <source>
        <dbReference type="ARBA" id="ARBA00032005"/>
    </source>
</evidence>
<dbReference type="GO" id="GO:0008270">
    <property type="term" value="F:zinc ion binding"/>
    <property type="evidence" value="ECO:0007669"/>
    <property type="project" value="UniProtKB-UniRule"/>
</dbReference>
<comment type="catalytic activity">
    <reaction evidence="10 14">
        <text>2'-deoxycytidine + H2O + H(+) = 2'-deoxyuridine + NH4(+)</text>
        <dbReference type="Rhea" id="RHEA:13433"/>
        <dbReference type="ChEBI" id="CHEBI:15377"/>
        <dbReference type="ChEBI" id="CHEBI:15378"/>
        <dbReference type="ChEBI" id="CHEBI:15698"/>
        <dbReference type="ChEBI" id="CHEBI:16450"/>
        <dbReference type="ChEBI" id="CHEBI:28938"/>
        <dbReference type="EC" id="3.5.4.5"/>
    </reaction>
</comment>
<evidence type="ECO:0000256" key="3">
    <source>
        <dbReference type="ARBA" id="ARBA00006576"/>
    </source>
</evidence>
<evidence type="ECO:0000313" key="16">
    <source>
        <dbReference type="Proteomes" id="UP000487649"/>
    </source>
</evidence>
<dbReference type="InterPro" id="IPR016193">
    <property type="entry name" value="Cytidine_deaminase-like"/>
</dbReference>
<dbReference type="EMBL" id="WMQE01000004">
    <property type="protein sequence ID" value="MTK20311.1"/>
    <property type="molecule type" value="Genomic_DNA"/>
</dbReference>
<evidence type="ECO:0000256" key="4">
    <source>
        <dbReference type="ARBA" id="ARBA00012783"/>
    </source>
</evidence>
<feature type="binding site" evidence="13">
    <location>
        <position position="55"/>
    </location>
    <ligand>
        <name>Zn(2+)</name>
        <dbReference type="ChEBI" id="CHEBI:29105"/>
        <note>catalytic</note>
    </ligand>
</feature>
<keyword evidence="6 13" id="KW-0479">Metal-binding</keyword>
<keyword evidence="8 13" id="KW-0862">Zinc</keyword>